<evidence type="ECO:0000313" key="2">
    <source>
        <dbReference type="Proteomes" id="UP000177258"/>
    </source>
</evidence>
<comment type="caution">
    <text evidence="1">The sequence shown here is derived from an EMBL/GenBank/DDBJ whole genome shotgun (WGS) entry which is preliminary data.</text>
</comment>
<organism evidence="1 2">
    <name type="scientific">Candidatus Daviesbacteria bacterium RIFCSPHIGHO2_02_FULL_41_10</name>
    <dbReference type="NCBI Taxonomy" id="1797774"/>
    <lineage>
        <taxon>Bacteria</taxon>
        <taxon>Candidatus Daviesiibacteriota</taxon>
    </lineage>
</organism>
<dbReference type="InterPro" id="IPR016181">
    <property type="entry name" value="Acyl_CoA_acyltransferase"/>
</dbReference>
<dbReference type="AlphaFoldDB" id="A0A1F5JXY7"/>
<accession>A0A1F5JXY7</accession>
<name>A0A1F5JXY7_9BACT</name>
<proteinExistence type="predicted"/>
<sequence>MVLPKVECSTNFMTNTFQGRSNEYDVRVYRSNHGNKASFAEIPECAGLIEDITDLYLGVYPQRDRDKSIERVRKSLSYPRTIVELAYSEDQLVGAGIFPRFNLEGEPLFYSSRFILPDHTRQGLGPYMMEDAILRHQQELATAHRVLRFGAIMAMNPDSVGSLWKLSIVGDSWPIRKPANDQVEPTVNFYPQGSTQQLLMLRAHGLFHMASDSIHVLTGVSSAELSELGMNETYKPGAEKRMSWLIHKIMVSRYPQGLSMNREAGDLMCMVFEILKPGHSETETFLLPAA</sequence>
<dbReference type="Gene3D" id="3.40.630.30">
    <property type="match status" value="1"/>
</dbReference>
<dbReference type="Proteomes" id="UP000177258">
    <property type="component" value="Unassembled WGS sequence"/>
</dbReference>
<reference evidence="1 2" key="1">
    <citation type="journal article" date="2016" name="Nat. Commun.">
        <title>Thousands of microbial genomes shed light on interconnected biogeochemical processes in an aquifer system.</title>
        <authorList>
            <person name="Anantharaman K."/>
            <person name="Brown C.T."/>
            <person name="Hug L.A."/>
            <person name="Sharon I."/>
            <person name="Castelle C.J."/>
            <person name="Probst A.J."/>
            <person name="Thomas B.C."/>
            <person name="Singh A."/>
            <person name="Wilkins M.J."/>
            <person name="Karaoz U."/>
            <person name="Brodie E.L."/>
            <person name="Williams K.H."/>
            <person name="Hubbard S.S."/>
            <person name="Banfield J.F."/>
        </authorList>
    </citation>
    <scope>NUCLEOTIDE SEQUENCE [LARGE SCALE GENOMIC DNA]</scope>
</reference>
<dbReference type="SUPFAM" id="SSF55729">
    <property type="entry name" value="Acyl-CoA N-acyltransferases (Nat)"/>
    <property type="match status" value="1"/>
</dbReference>
<evidence type="ECO:0000313" key="1">
    <source>
        <dbReference type="EMBL" id="OGE33487.1"/>
    </source>
</evidence>
<protein>
    <submittedName>
        <fullName evidence="1">Uncharacterized protein</fullName>
    </submittedName>
</protein>
<dbReference type="EMBL" id="MFDB01000008">
    <property type="protein sequence ID" value="OGE33487.1"/>
    <property type="molecule type" value="Genomic_DNA"/>
</dbReference>
<gene>
    <name evidence="1" type="ORF">A3D83_00770</name>
</gene>